<feature type="binding site" evidence="10">
    <location>
        <position position="157"/>
    </location>
    <ligand>
        <name>[4Fe-4S] cluster</name>
        <dbReference type="ChEBI" id="CHEBI:49883"/>
        <label>2</label>
        <note>4Fe-4S-S-AdoMet</note>
    </ligand>
</feature>
<feature type="domain" description="TRAM" evidence="11">
    <location>
        <begin position="372"/>
        <end position="440"/>
    </location>
</feature>
<feature type="binding site" evidence="10">
    <location>
        <position position="153"/>
    </location>
    <ligand>
        <name>[4Fe-4S] cluster</name>
        <dbReference type="ChEBI" id="CHEBI:49883"/>
        <label>2</label>
        <note>4Fe-4S-S-AdoMet</note>
    </ligand>
</feature>
<comment type="caution">
    <text evidence="14">The sequence shown here is derived from an EMBL/GenBank/DDBJ whole genome shotgun (WGS) entry which is preliminary data.</text>
</comment>
<dbReference type="GO" id="GO:0005840">
    <property type="term" value="C:ribosome"/>
    <property type="evidence" value="ECO:0007669"/>
    <property type="project" value="UniProtKB-KW"/>
</dbReference>
<dbReference type="InterPro" id="IPR002792">
    <property type="entry name" value="TRAM_dom"/>
</dbReference>
<dbReference type="SMART" id="SM00729">
    <property type="entry name" value="Elp3"/>
    <property type="match status" value="1"/>
</dbReference>
<dbReference type="Gene3D" id="2.40.50.140">
    <property type="entry name" value="Nucleic acid-binding proteins"/>
    <property type="match status" value="1"/>
</dbReference>
<comment type="similarity">
    <text evidence="10">Belongs to the methylthiotransferase family. RimO subfamily.</text>
</comment>
<feature type="binding site" evidence="10">
    <location>
        <position position="79"/>
    </location>
    <ligand>
        <name>[4Fe-4S] cluster</name>
        <dbReference type="ChEBI" id="CHEBI:49883"/>
        <label>1</label>
    </ligand>
</feature>
<dbReference type="NCBIfam" id="TIGR01125">
    <property type="entry name" value="30S ribosomal protein S12 methylthiotransferase RimO"/>
    <property type="match status" value="1"/>
</dbReference>
<dbReference type="GO" id="GO:0035599">
    <property type="term" value="F:aspartic acid methylthiotransferase activity"/>
    <property type="evidence" value="ECO:0007669"/>
    <property type="project" value="TreeGrafter"/>
</dbReference>
<dbReference type="PROSITE" id="PS01278">
    <property type="entry name" value="MTTASE_RADICAL"/>
    <property type="match status" value="1"/>
</dbReference>
<dbReference type="PROSITE" id="PS51449">
    <property type="entry name" value="MTTASE_N"/>
    <property type="match status" value="1"/>
</dbReference>
<dbReference type="PROSITE" id="PS50926">
    <property type="entry name" value="TRAM"/>
    <property type="match status" value="1"/>
</dbReference>
<dbReference type="GO" id="GO:0005829">
    <property type="term" value="C:cytosol"/>
    <property type="evidence" value="ECO:0007669"/>
    <property type="project" value="TreeGrafter"/>
</dbReference>
<dbReference type="InterPro" id="IPR058240">
    <property type="entry name" value="rSAM_sf"/>
</dbReference>
<evidence type="ECO:0000256" key="3">
    <source>
        <dbReference type="ARBA" id="ARBA00022490"/>
    </source>
</evidence>
<feature type="domain" description="MTTase N-terminal" evidence="12">
    <location>
        <begin position="1"/>
        <end position="116"/>
    </location>
</feature>
<keyword evidence="7 10" id="KW-0408">Iron</keyword>
<evidence type="ECO:0000256" key="10">
    <source>
        <dbReference type="HAMAP-Rule" id="MF_01865"/>
    </source>
</evidence>
<comment type="catalytic activity">
    <reaction evidence="10">
        <text>L-aspartate(89)-[ribosomal protein uS12]-hydrogen + (sulfur carrier)-SH + AH2 + 2 S-adenosyl-L-methionine = 3-methylsulfanyl-L-aspartate(89)-[ribosomal protein uS12]-hydrogen + (sulfur carrier)-H + 5'-deoxyadenosine + L-methionine + A + S-adenosyl-L-homocysteine + 2 H(+)</text>
        <dbReference type="Rhea" id="RHEA:37087"/>
        <dbReference type="Rhea" id="RHEA-COMP:10460"/>
        <dbReference type="Rhea" id="RHEA-COMP:10461"/>
        <dbReference type="Rhea" id="RHEA-COMP:14737"/>
        <dbReference type="Rhea" id="RHEA-COMP:14739"/>
        <dbReference type="ChEBI" id="CHEBI:13193"/>
        <dbReference type="ChEBI" id="CHEBI:15378"/>
        <dbReference type="ChEBI" id="CHEBI:17319"/>
        <dbReference type="ChEBI" id="CHEBI:17499"/>
        <dbReference type="ChEBI" id="CHEBI:29917"/>
        <dbReference type="ChEBI" id="CHEBI:29961"/>
        <dbReference type="ChEBI" id="CHEBI:57844"/>
        <dbReference type="ChEBI" id="CHEBI:57856"/>
        <dbReference type="ChEBI" id="CHEBI:59789"/>
        <dbReference type="ChEBI" id="CHEBI:64428"/>
        <dbReference type="ChEBI" id="CHEBI:73599"/>
        <dbReference type="EC" id="2.8.4.4"/>
    </reaction>
</comment>
<evidence type="ECO:0000256" key="6">
    <source>
        <dbReference type="ARBA" id="ARBA00022723"/>
    </source>
</evidence>
<dbReference type="InterPro" id="IPR020612">
    <property type="entry name" value="Methylthiotransferase_CS"/>
</dbReference>
<dbReference type="NCBIfam" id="TIGR00089">
    <property type="entry name" value="MiaB/RimO family radical SAM methylthiotransferase"/>
    <property type="match status" value="1"/>
</dbReference>
<reference evidence="14 15" key="1">
    <citation type="submission" date="2019-03" db="EMBL/GenBank/DDBJ databases">
        <title>Genomic Encyclopedia of Type Strains, Phase IV (KMG-IV): sequencing the most valuable type-strain genomes for metagenomic binning, comparative biology and taxonomic classification.</title>
        <authorList>
            <person name="Goeker M."/>
        </authorList>
    </citation>
    <scope>NUCLEOTIDE SEQUENCE [LARGE SCALE GENOMIC DNA]</scope>
    <source>
        <strain evidence="14 15">DSM 24176</strain>
    </source>
</reference>
<dbReference type="GO" id="GO:0046872">
    <property type="term" value="F:metal ion binding"/>
    <property type="evidence" value="ECO:0007669"/>
    <property type="project" value="UniProtKB-KW"/>
</dbReference>
<comment type="cofactor">
    <cofactor evidence="10">
        <name>[4Fe-4S] cluster</name>
        <dbReference type="ChEBI" id="CHEBI:49883"/>
    </cofactor>
    <text evidence="10">Binds 2 [4Fe-4S] clusters. One cluster is coordinated with 3 cysteines and an exchangeable S-adenosyl-L-methionine.</text>
</comment>
<comment type="function">
    <text evidence="1">Catalyzes the methylthiolation of N6-(dimethylallyl)adenosine (i(6)A), leading to the formation of 2-methylthio-N6-(dimethylallyl)adenosine (ms(2)i(6)A) at position 37 in tRNAs that read codons beginning with uridine.</text>
</comment>
<evidence type="ECO:0000313" key="15">
    <source>
        <dbReference type="Proteomes" id="UP000294545"/>
    </source>
</evidence>
<evidence type="ECO:0000259" key="11">
    <source>
        <dbReference type="PROSITE" id="PS50926"/>
    </source>
</evidence>
<feature type="binding site" evidence="10">
    <location>
        <position position="10"/>
    </location>
    <ligand>
        <name>[4Fe-4S] cluster</name>
        <dbReference type="ChEBI" id="CHEBI:49883"/>
        <label>1</label>
    </ligand>
</feature>
<dbReference type="Gene3D" id="3.80.30.20">
    <property type="entry name" value="tm_1862 like domain"/>
    <property type="match status" value="1"/>
</dbReference>
<dbReference type="GO" id="GO:0035597">
    <property type="term" value="F:tRNA-2-methylthio-N(6)-dimethylallyladenosine(37) synthase activity"/>
    <property type="evidence" value="ECO:0007669"/>
    <property type="project" value="UniProtKB-EC"/>
</dbReference>
<evidence type="ECO:0000256" key="9">
    <source>
        <dbReference type="ARBA" id="ARBA00051425"/>
    </source>
</evidence>
<evidence type="ECO:0000256" key="5">
    <source>
        <dbReference type="ARBA" id="ARBA00022691"/>
    </source>
</evidence>
<protein>
    <recommendedName>
        <fullName evidence="10">Ribosomal protein uS12 methylthiotransferase RimO</fullName>
        <shortName evidence="10">uS12 MTTase</shortName>
        <shortName evidence="10">uS12 methylthiotransferase</shortName>
        <ecNumber evidence="10">2.8.4.4</ecNumber>
    </recommendedName>
    <alternativeName>
        <fullName evidence="10">Ribosomal protein uS12 (aspartate-C(3))-methylthiotransferase</fullName>
    </alternativeName>
    <alternativeName>
        <fullName evidence="10">Ribosome maturation factor RimO</fullName>
    </alternativeName>
</protein>
<feature type="binding site" evidence="10">
    <location>
        <position position="160"/>
    </location>
    <ligand>
        <name>[4Fe-4S] cluster</name>
        <dbReference type="ChEBI" id="CHEBI:49883"/>
        <label>2</label>
        <note>4Fe-4S-S-AdoMet</note>
    </ligand>
</feature>
<dbReference type="AlphaFoldDB" id="A0A4R1MXM3"/>
<evidence type="ECO:0000256" key="2">
    <source>
        <dbReference type="ARBA" id="ARBA00022485"/>
    </source>
</evidence>
<proteinExistence type="inferred from homology"/>
<dbReference type="OrthoDB" id="9805215at2"/>
<dbReference type="Gene3D" id="3.40.50.12160">
    <property type="entry name" value="Methylthiotransferase, N-terminal domain"/>
    <property type="match status" value="1"/>
</dbReference>
<dbReference type="InterPro" id="IPR013848">
    <property type="entry name" value="Methylthiotransferase_N"/>
</dbReference>
<dbReference type="Proteomes" id="UP000294545">
    <property type="component" value="Unassembled WGS sequence"/>
</dbReference>
<dbReference type="InterPro" id="IPR007197">
    <property type="entry name" value="rSAM"/>
</dbReference>
<keyword evidence="6 10" id="KW-0479">Metal-binding</keyword>
<dbReference type="InterPro" id="IPR006638">
    <property type="entry name" value="Elp3/MiaA/NifB-like_rSAM"/>
</dbReference>
<dbReference type="GO" id="GO:0051539">
    <property type="term" value="F:4 iron, 4 sulfur cluster binding"/>
    <property type="evidence" value="ECO:0007669"/>
    <property type="project" value="UniProtKB-UniRule"/>
</dbReference>
<dbReference type="RefSeq" id="WP_132279626.1">
    <property type="nucleotide sequence ID" value="NZ_SMGQ01000011.1"/>
</dbReference>
<sequence>MKIMFVSLGCDKNLVDSEVMLGLIKEKSYELTNMEEEADIIVVNTCCFINDAKEESIQTILEMAEYKKGKCKVLIAAGCLSERYKDEILKEIPEVDALLGTSSYDEILNAIDKALEGKKFTSYKDINDNLLTYKDRVNTTGGYYSYVKIAEGCDKHCTYCIIPSLRGKYKSRPVEVIVEEVKNLVSKGIKEIILVAQDTTVYGIDLYGEYKIAQLLESLCTIEDLKWIRLLYCYPEEISDALLEVMKNNEKVCKYLDIPIQHADDDILKQMGRKTTQEMLVNKINKIREMVPEIAIRTTLITGFPGETKQQHETVIDFVKKMQFDRLGVFNYSQEEDTPAARLPEQIEESIKNKRREEIMMIQQEISKEKTASMIGKTIEVLIEGYLPEDRVYIGRSYKDAPGVDGYVFVKSDIEIISGEFVKAKVNETSEYDLIGEMIE</sequence>
<comment type="catalytic activity">
    <reaction evidence="9">
        <text>N(6)-dimethylallyladenosine(37) in tRNA + (sulfur carrier)-SH + AH2 + 2 S-adenosyl-L-methionine = 2-methylsulfanyl-N(6)-dimethylallyladenosine(37) in tRNA + (sulfur carrier)-H + 5'-deoxyadenosine + L-methionine + A + S-adenosyl-L-homocysteine + 2 H(+)</text>
        <dbReference type="Rhea" id="RHEA:37067"/>
        <dbReference type="Rhea" id="RHEA-COMP:10375"/>
        <dbReference type="Rhea" id="RHEA-COMP:10376"/>
        <dbReference type="Rhea" id="RHEA-COMP:14737"/>
        <dbReference type="Rhea" id="RHEA-COMP:14739"/>
        <dbReference type="ChEBI" id="CHEBI:13193"/>
        <dbReference type="ChEBI" id="CHEBI:15378"/>
        <dbReference type="ChEBI" id="CHEBI:17319"/>
        <dbReference type="ChEBI" id="CHEBI:17499"/>
        <dbReference type="ChEBI" id="CHEBI:29917"/>
        <dbReference type="ChEBI" id="CHEBI:57844"/>
        <dbReference type="ChEBI" id="CHEBI:57856"/>
        <dbReference type="ChEBI" id="CHEBI:59789"/>
        <dbReference type="ChEBI" id="CHEBI:64428"/>
        <dbReference type="ChEBI" id="CHEBI:74415"/>
        <dbReference type="ChEBI" id="CHEBI:74417"/>
        <dbReference type="EC" id="2.8.4.3"/>
    </reaction>
</comment>
<dbReference type="InterPro" id="IPR012340">
    <property type="entry name" value="NA-bd_OB-fold"/>
</dbReference>
<evidence type="ECO:0000259" key="12">
    <source>
        <dbReference type="PROSITE" id="PS51449"/>
    </source>
</evidence>
<dbReference type="EC" id="2.8.4.4" evidence="10"/>
<evidence type="ECO:0000256" key="8">
    <source>
        <dbReference type="ARBA" id="ARBA00023014"/>
    </source>
</evidence>
<organism evidence="14 15">
    <name type="scientific">Natranaerovirga hydrolytica</name>
    <dbReference type="NCBI Taxonomy" id="680378"/>
    <lineage>
        <taxon>Bacteria</taxon>
        <taxon>Bacillati</taxon>
        <taxon>Bacillota</taxon>
        <taxon>Clostridia</taxon>
        <taxon>Lachnospirales</taxon>
        <taxon>Natranaerovirgaceae</taxon>
        <taxon>Natranaerovirga</taxon>
    </lineage>
</organism>
<dbReference type="PANTHER" id="PTHR43837">
    <property type="entry name" value="RIBOSOMAL PROTEIN S12 METHYLTHIOTRANSFERASE RIMO"/>
    <property type="match status" value="1"/>
</dbReference>
<keyword evidence="2 10" id="KW-0004">4Fe-4S</keyword>
<feature type="domain" description="Radical SAM core" evidence="13">
    <location>
        <begin position="139"/>
        <end position="369"/>
    </location>
</feature>
<keyword evidence="14" id="KW-0689">Ribosomal protein</keyword>
<evidence type="ECO:0000256" key="1">
    <source>
        <dbReference type="ARBA" id="ARBA00003234"/>
    </source>
</evidence>
<evidence type="ECO:0000256" key="7">
    <source>
        <dbReference type="ARBA" id="ARBA00023004"/>
    </source>
</evidence>
<dbReference type="FunFam" id="3.80.30.20:FF:000001">
    <property type="entry name" value="tRNA-2-methylthio-N(6)-dimethylallyladenosine synthase 2"/>
    <property type="match status" value="1"/>
</dbReference>
<dbReference type="EMBL" id="SMGQ01000011">
    <property type="protein sequence ID" value="TCK97956.1"/>
    <property type="molecule type" value="Genomic_DNA"/>
</dbReference>
<evidence type="ECO:0000256" key="4">
    <source>
        <dbReference type="ARBA" id="ARBA00022679"/>
    </source>
</evidence>
<dbReference type="InterPro" id="IPR023404">
    <property type="entry name" value="rSAM_horseshoe"/>
</dbReference>
<dbReference type="InterPro" id="IPR005840">
    <property type="entry name" value="Ribosomal_uS12_MeSTrfase_RimO"/>
</dbReference>
<dbReference type="InterPro" id="IPR038135">
    <property type="entry name" value="Methylthiotransferase_N_sf"/>
</dbReference>
<dbReference type="Pfam" id="PF18693">
    <property type="entry name" value="TRAM_2"/>
    <property type="match status" value="1"/>
</dbReference>
<dbReference type="FunFam" id="3.40.50.12160:FF:000003">
    <property type="entry name" value="CDK5 regulatory subunit-associated protein 1"/>
    <property type="match status" value="1"/>
</dbReference>
<dbReference type="PROSITE" id="PS51918">
    <property type="entry name" value="RADICAL_SAM"/>
    <property type="match status" value="1"/>
</dbReference>
<keyword evidence="5 10" id="KW-0949">S-adenosyl-L-methionine</keyword>
<keyword evidence="8 10" id="KW-0411">Iron-sulfur</keyword>
<dbReference type="SFLD" id="SFLDG01082">
    <property type="entry name" value="B12-binding_domain_containing"/>
    <property type="match status" value="1"/>
</dbReference>
<dbReference type="InterPro" id="IPR005839">
    <property type="entry name" value="Methylthiotransferase"/>
</dbReference>
<dbReference type="SFLD" id="SFLDS00029">
    <property type="entry name" value="Radical_SAM"/>
    <property type="match status" value="1"/>
</dbReference>
<dbReference type="SFLD" id="SFLDG01061">
    <property type="entry name" value="methylthiotransferase"/>
    <property type="match status" value="1"/>
</dbReference>
<feature type="binding site" evidence="10">
    <location>
        <position position="46"/>
    </location>
    <ligand>
        <name>[4Fe-4S] cluster</name>
        <dbReference type="ChEBI" id="CHEBI:49883"/>
        <label>1</label>
    </ligand>
</feature>
<keyword evidence="4 10" id="KW-0808">Transferase</keyword>
<comment type="function">
    <text evidence="10">Catalyzes the methylthiolation of an aspartic acid residue of ribosomal protein uS12.</text>
</comment>
<dbReference type="Pfam" id="PF04055">
    <property type="entry name" value="Radical_SAM"/>
    <property type="match status" value="1"/>
</dbReference>
<evidence type="ECO:0000313" key="14">
    <source>
        <dbReference type="EMBL" id="TCK97956.1"/>
    </source>
</evidence>
<keyword evidence="15" id="KW-1185">Reference proteome</keyword>
<evidence type="ECO:0000259" key="13">
    <source>
        <dbReference type="PROSITE" id="PS51918"/>
    </source>
</evidence>
<keyword evidence="3 10" id="KW-0963">Cytoplasm</keyword>
<dbReference type="SUPFAM" id="SSF102114">
    <property type="entry name" value="Radical SAM enzymes"/>
    <property type="match status" value="1"/>
</dbReference>
<keyword evidence="14" id="KW-0687">Ribonucleoprotein</keyword>
<dbReference type="Pfam" id="PF00919">
    <property type="entry name" value="UPF0004"/>
    <property type="match status" value="1"/>
</dbReference>
<accession>A0A4R1MXM3</accession>
<dbReference type="HAMAP" id="MF_01865">
    <property type="entry name" value="MTTase_RimO"/>
    <property type="match status" value="1"/>
</dbReference>
<dbReference type="GO" id="GO:0103039">
    <property type="term" value="F:protein methylthiotransferase activity"/>
    <property type="evidence" value="ECO:0007669"/>
    <property type="project" value="UniProtKB-EC"/>
</dbReference>
<dbReference type="PANTHER" id="PTHR43837:SF1">
    <property type="entry name" value="RIBOSOMAL PROTEIN US12 METHYLTHIOTRANSFERASE RIMO"/>
    <property type="match status" value="1"/>
</dbReference>
<dbReference type="SFLD" id="SFLDF00274">
    <property type="entry name" value="ribosomal_protein_S12_methylth"/>
    <property type="match status" value="1"/>
</dbReference>
<comment type="subcellular location">
    <subcellularLocation>
        <location evidence="10">Cytoplasm</location>
    </subcellularLocation>
</comment>
<name>A0A4R1MXM3_9FIRM</name>
<gene>
    <name evidence="10" type="primary">rimO</name>
    <name evidence="14" type="ORF">EDC19_0358</name>
</gene>